<protein>
    <recommendedName>
        <fullName evidence="4 6">Signal peptidase I</fullName>
        <ecNumber evidence="3 6">3.4.21.89</ecNumber>
    </recommendedName>
</protein>
<keyword evidence="10" id="KW-1185">Reference proteome</keyword>
<dbReference type="SUPFAM" id="SSF51306">
    <property type="entry name" value="LexA/Signal peptidase"/>
    <property type="match status" value="1"/>
</dbReference>
<evidence type="ECO:0000313" key="9">
    <source>
        <dbReference type="EMBL" id="GMM60108.1"/>
    </source>
</evidence>
<dbReference type="InterPro" id="IPR000223">
    <property type="entry name" value="Pept_S26A_signal_pept_1"/>
</dbReference>
<comment type="subcellular location">
    <subcellularLocation>
        <location evidence="6">Membrane</location>
        <topology evidence="6">Single-pass type II membrane protein</topology>
    </subcellularLocation>
</comment>
<evidence type="ECO:0000313" key="10">
    <source>
        <dbReference type="Proteomes" id="UP001187221"/>
    </source>
</evidence>
<dbReference type="PRINTS" id="PR00727">
    <property type="entry name" value="LEADERPTASE"/>
</dbReference>
<evidence type="ECO:0000256" key="6">
    <source>
        <dbReference type="RuleBase" id="RU362042"/>
    </source>
</evidence>
<dbReference type="Gene3D" id="2.10.109.10">
    <property type="entry name" value="Umud Fragment, subunit A"/>
    <property type="match status" value="1"/>
</dbReference>
<dbReference type="CDD" id="cd06530">
    <property type="entry name" value="S26_SPase_I"/>
    <property type="match status" value="1"/>
</dbReference>
<dbReference type="Pfam" id="PF10502">
    <property type="entry name" value="Peptidase_S26"/>
    <property type="match status" value="1"/>
</dbReference>
<keyword evidence="5 6" id="KW-0378">Hydrolase</keyword>
<dbReference type="PROSITE" id="PS00760">
    <property type="entry name" value="SPASE_I_2"/>
    <property type="match status" value="1"/>
</dbReference>
<evidence type="ECO:0000256" key="5">
    <source>
        <dbReference type="ARBA" id="ARBA00022801"/>
    </source>
</evidence>
<evidence type="ECO:0000256" key="7">
    <source>
        <dbReference type="SAM" id="MobiDB-lite"/>
    </source>
</evidence>
<feature type="region of interest" description="Disordered" evidence="7">
    <location>
        <begin position="1"/>
        <end position="31"/>
    </location>
</feature>
<organism evidence="9 10">
    <name type="scientific">Novosphingobium pituita</name>
    <dbReference type="NCBI Taxonomy" id="3056842"/>
    <lineage>
        <taxon>Bacteria</taxon>
        <taxon>Pseudomonadati</taxon>
        <taxon>Pseudomonadota</taxon>
        <taxon>Alphaproteobacteria</taxon>
        <taxon>Sphingomonadales</taxon>
        <taxon>Sphingomonadaceae</taxon>
        <taxon>Novosphingobium</taxon>
    </lineage>
</organism>
<keyword evidence="6" id="KW-0812">Transmembrane</keyword>
<dbReference type="InterPro" id="IPR019757">
    <property type="entry name" value="Pept_S26A_signal_pept_1_Lys-AS"/>
</dbReference>
<evidence type="ECO:0000256" key="1">
    <source>
        <dbReference type="ARBA" id="ARBA00000677"/>
    </source>
</evidence>
<feature type="domain" description="Peptidase S26" evidence="8">
    <location>
        <begin position="39"/>
        <end position="262"/>
    </location>
</feature>
<comment type="caution">
    <text evidence="9">The sequence shown here is derived from an EMBL/GenBank/DDBJ whole genome shotgun (WGS) entry which is preliminary data.</text>
</comment>
<reference evidence="9 10" key="1">
    <citation type="submission" date="2023-06" db="EMBL/GenBank/DDBJ databases">
        <title>Draft genome sequence of Novosphingobium sp. strain IK01.</title>
        <authorList>
            <person name="Hatamoto M."/>
            <person name="Ikarashi T."/>
            <person name="Yamaguchi T."/>
        </authorList>
    </citation>
    <scope>NUCLEOTIDE SEQUENCE [LARGE SCALE GENOMIC DNA]</scope>
    <source>
        <strain evidence="9 10">IK01</strain>
    </source>
</reference>
<dbReference type="NCBIfam" id="TIGR02227">
    <property type="entry name" value="sigpep_I_bact"/>
    <property type="match status" value="1"/>
</dbReference>
<evidence type="ECO:0000256" key="2">
    <source>
        <dbReference type="ARBA" id="ARBA00009370"/>
    </source>
</evidence>
<evidence type="ECO:0000256" key="3">
    <source>
        <dbReference type="ARBA" id="ARBA00013208"/>
    </source>
</evidence>
<dbReference type="PANTHER" id="PTHR43390">
    <property type="entry name" value="SIGNAL PEPTIDASE I"/>
    <property type="match status" value="1"/>
</dbReference>
<keyword evidence="6" id="KW-0472">Membrane</keyword>
<sequence>MNETPEPANPAVETSAAPAPGKPAQGTRKPRKEDSFPVFVIKLVLIVAIFRSFFFSPFNIPSESMLPRLEDGDYLLAAKWPYGFSRYSLPYSLPLLPAKRIFAGQPERGDVVIFKAPPGNDVDYIKRVIGLPGDTVQMIGGVLHLNGKTVPKVKIEDFVIPVSANTDCISPDFAVTEADGKQTCHYPQFRETLPSGKSYNVLDLGYRPQDDTPPVVVPEGKLFLMGDNRDNSMDSRFPAVEGGGIGLVPQDNLVGRATIVMWSTDGSANWFLPWTWFTALRWKRIGGMF</sequence>
<evidence type="ECO:0000256" key="4">
    <source>
        <dbReference type="ARBA" id="ARBA00019232"/>
    </source>
</evidence>
<name>A0ABQ6P4A8_9SPHN</name>
<dbReference type="InterPro" id="IPR036286">
    <property type="entry name" value="LexA/Signal_pep-like_sf"/>
</dbReference>
<dbReference type="EC" id="3.4.21.89" evidence="3 6"/>
<dbReference type="EMBL" id="BTFW01000001">
    <property type="protein sequence ID" value="GMM60108.1"/>
    <property type="molecule type" value="Genomic_DNA"/>
</dbReference>
<dbReference type="RefSeq" id="WP_317973926.1">
    <property type="nucleotide sequence ID" value="NZ_BTFW01000001.1"/>
</dbReference>
<comment type="catalytic activity">
    <reaction evidence="1 6">
        <text>Cleavage of hydrophobic, N-terminal signal or leader sequences from secreted and periplasmic proteins.</text>
        <dbReference type="EC" id="3.4.21.89"/>
    </reaction>
</comment>
<accession>A0ABQ6P4A8</accession>
<keyword evidence="6" id="KW-0645">Protease</keyword>
<dbReference type="PANTHER" id="PTHR43390:SF1">
    <property type="entry name" value="CHLOROPLAST PROCESSING PEPTIDASE"/>
    <property type="match status" value="1"/>
</dbReference>
<dbReference type="InterPro" id="IPR019533">
    <property type="entry name" value="Peptidase_S26"/>
</dbReference>
<feature type="transmembrane region" description="Helical" evidence="6">
    <location>
        <begin position="36"/>
        <end position="55"/>
    </location>
</feature>
<gene>
    <name evidence="9" type="primary">lepB_1</name>
    <name evidence="9" type="ORF">NUTIK01_08850</name>
</gene>
<evidence type="ECO:0000259" key="8">
    <source>
        <dbReference type="Pfam" id="PF10502"/>
    </source>
</evidence>
<keyword evidence="6" id="KW-1133">Transmembrane helix</keyword>
<dbReference type="Proteomes" id="UP001187221">
    <property type="component" value="Unassembled WGS sequence"/>
</dbReference>
<proteinExistence type="inferred from homology"/>
<comment type="similarity">
    <text evidence="2 6">Belongs to the peptidase S26 family.</text>
</comment>